<dbReference type="Gene3D" id="3.30.1330.60">
    <property type="entry name" value="OmpA-like domain"/>
    <property type="match status" value="1"/>
</dbReference>
<keyword evidence="1" id="KW-0732">Signal</keyword>
<name>A0A1Y4IS33_PARDI</name>
<proteinExistence type="predicted"/>
<feature type="chain" id="PRO_5012938110" description="OmpA family protein" evidence="1">
    <location>
        <begin position="23"/>
        <end position="403"/>
    </location>
</feature>
<protein>
    <recommendedName>
        <fullName evidence="4">OmpA family protein</fullName>
    </recommendedName>
</protein>
<accession>A0A1Y4IS33</accession>
<dbReference type="RefSeq" id="WP_087344063.1">
    <property type="nucleotide sequence ID" value="NZ_JAQMQD010000005.1"/>
</dbReference>
<dbReference type="EMBL" id="NFJX01000006">
    <property type="protein sequence ID" value="OUP19662.1"/>
    <property type="molecule type" value="Genomic_DNA"/>
</dbReference>
<dbReference type="SUPFAM" id="SSF103088">
    <property type="entry name" value="OmpA-like"/>
    <property type="match status" value="1"/>
</dbReference>
<feature type="signal peptide" evidence="1">
    <location>
        <begin position="1"/>
        <end position="22"/>
    </location>
</feature>
<dbReference type="Proteomes" id="UP000195950">
    <property type="component" value="Unassembled WGS sequence"/>
</dbReference>
<dbReference type="InterPro" id="IPR036737">
    <property type="entry name" value="OmpA-like_sf"/>
</dbReference>
<evidence type="ECO:0008006" key="4">
    <source>
        <dbReference type="Google" id="ProtNLM"/>
    </source>
</evidence>
<gene>
    <name evidence="2" type="ORF">B5F32_09090</name>
</gene>
<evidence type="ECO:0000256" key="1">
    <source>
        <dbReference type="SAM" id="SignalP"/>
    </source>
</evidence>
<dbReference type="AlphaFoldDB" id="A0A1Y4IS33"/>
<evidence type="ECO:0000313" key="2">
    <source>
        <dbReference type="EMBL" id="OUP19662.1"/>
    </source>
</evidence>
<organism evidence="2 3">
    <name type="scientific">Parabacteroides distasonis</name>
    <dbReference type="NCBI Taxonomy" id="823"/>
    <lineage>
        <taxon>Bacteria</taxon>
        <taxon>Pseudomonadati</taxon>
        <taxon>Bacteroidota</taxon>
        <taxon>Bacteroidia</taxon>
        <taxon>Bacteroidales</taxon>
        <taxon>Tannerellaceae</taxon>
        <taxon>Parabacteroides</taxon>
    </lineage>
</organism>
<reference evidence="3" key="1">
    <citation type="submission" date="2017-04" db="EMBL/GenBank/DDBJ databases">
        <title>Function of individual gut microbiota members based on whole genome sequencing of pure cultures obtained from chicken caecum.</title>
        <authorList>
            <person name="Medvecky M."/>
            <person name="Cejkova D."/>
            <person name="Polansky O."/>
            <person name="Karasova D."/>
            <person name="Kubasova T."/>
            <person name="Cizek A."/>
            <person name="Rychlik I."/>
        </authorList>
    </citation>
    <scope>NUCLEOTIDE SEQUENCE [LARGE SCALE GENOMIC DNA]</scope>
    <source>
        <strain evidence="3">An199</strain>
    </source>
</reference>
<evidence type="ECO:0000313" key="3">
    <source>
        <dbReference type="Proteomes" id="UP000195950"/>
    </source>
</evidence>
<comment type="caution">
    <text evidence="2">The sequence shown here is derived from an EMBL/GenBank/DDBJ whole genome shotgun (WGS) entry which is preliminary data.</text>
</comment>
<sequence length="403" mass="45689">MKKIVASIAMVWGCLLTAQAQAPQKEVNRTVQMDTIEVNYKTRYISSFWDNFYIEADFAGRMLMGEDDASLSFGKRLKPGFSLTVGKWLHPDFGVRLNFGGSRLKGWNAGATGIYAYHDSWVDNFDPVQEYWNNKGVDTKNGYKQDMKYYELNADFLFDLYNIFTSNNRLNRRWTSQGYVGVGMLRTAKYHGMEDNVKVAFRLGVTGNYNITDRLGAHLTVGCALTGSSFDGELGKGDKFSGILNGSIGLSYRIGRQGYKVVRLVPKEQLAALNNAVTLIRQEQIVPGDTIEVAKERMTVGSLLIPSVVFIPDKNDFNEELQMVNVFRIARYMMRYKDAKIAIVGNTGKTDNRLARHRAEKIRDILVNRYGIFPERMEIRTYDVNAKYGVTGYEQSVNFTVVE</sequence>